<organism evidence="3 4">
    <name type="scientific">Prochlorococcus marinus (strain MIT 9303)</name>
    <dbReference type="NCBI Taxonomy" id="59922"/>
    <lineage>
        <taxon>Bacteria</taxon>
        <taxon>Bacillati</taxon>
        <taxon>Cyanobacteriota</taxon>
        <taxon>Cyanophyceae</taxon>
        <taxon>Synechococcales</taxon>
        <taxon>Prochlorococcaceae</taxon>
        <taxon>Prochlorococcus</taxon>
    </lineage>
</organism>
<reference evidence="3 4" key="1">
    <citation type="journal article" date="2007" name="PLoS Genet.">
        <title>Patterns and implications of gene gain and loss in the evolution of Prochlorococcus.</title>
        <authorList>
            <person name="Kettler G.C."/>
            <person name="Martiny A.C."/>
            <person name="Huang K."/>
            <person name="Zucker J."/>
            <person name="Coleman M.L."/>
            <person name="Rodrigue S."/>
            <person name="Chen F."/>
            <person name="Lapidus A."/>
            <person name="Ferriera S."/>
            <person name="Johnson J."/>
            <person name="Steglich C."/>
            <person name="Church G.M."/>
            <person name="Richardson P."/>
            <person name="Chisholm S.W."/>
        </authorList>
    </citation>
    <scope>NUCLEOTIDE SEQUENCE [LARGE SCALE GENOMIC DNA]</scope>
    <source>
        <strain evidence="3 4">MIT 9303</strain>
    </source>
</reference>
<dbReference type="GO" id="GO:0004518">
    <property type="term" value="F:nuclease activity"/>
    <property type="evidence" value="ECO:0007669"/>
    <property type="project" value="InterPro"/>
</dbReference>
<protein>
    <submittedName>
        <fullName evidence="3">DUF151</fullName>
    </submittedName>
</protein>
<dbReference type="HOGENOM" id="CLU_096111_2_0_3"/>
<gene>
    <name evidence="3" type="ordered locus">P9303_06361</name>
</gene>
<dbReference type="RefSeq" id="WP_011825307.1">
    <property type="nucleotide sequence ID" value="NC_008820.1"/>
</dbReference>
<feature type="domain" description="BFN" evidence="2">
    <location>
        <begin position="1"/>
        <end position="144"/>
    </location>
</feature>
<dbReference type="InterPro" id="IPR036104">
    <property type="entry name" value="BFN_sf"/>
</dbReference>
<dbReference type="PROSITE" id="PS51658">
    <property type="entry name" value="BFN"/>
    <property type="match status" value="1"/>
</dbReference>
<evidence type="ECO:0000256" key="1">
    <source>
        <dbReference type="SAM" id="MobiDB-lite"/>
    </source>
</evidence>
<dbReference type="EMBL" id="CP000554">
    <property type="protein sequence ID" value="ABM77388.1"/>
    <property type="molecule type" value="Genomic_DNA"/>
</dbReference>
<dbReference type="STRING" id="59922.P9303_06361"/>
<dbReference type="Proteomes" id="UP000002274">
    <property type="component" value="Chromosome"/>
</dbReference>
<name>A2C7C8_PROM3</name>
<dbReference type="PANTHER" id="PTHR15160">
    <property type="entry name" value="VON HIPPEL-LINDAU PROTEIN"/>
    <property type="match status" value="1"/>
</dbReference>
<dbReference type="SUPFAM" id="SSF103256">
    <property type="entry name" value="Hypothetical protein TM0160"/>
    <property type="match status" value="1"/>
</dbReference>
<feature type="region of interest" description="Disordered" evidence="1">
    <location>
        <begin position="169"/>
        <end position="194"/>
    </location>
</feature>
<dbReference type="Pfam" id="PF02577">
    <property type="entry name" value="BFN_dom"/>
    <property type="match status" value="1"/>
</dbReference>
<dbReference type="Gene3D" id="3.10.690.10">
    <property type="entry name" value="Bifunctional nuclease domain"/>
    <property type="match status" value="1"/>
</dbReference>
<proteinExistence type="predicted"/>
<evidence type="ECO:0000313" key="3">
    <source>
        <dbReference type="EMBL" id="ABM77388.1"/>
    </source>
</evidence>
<evidence type="ECO:0000259" key="2">
    <source>
        <dbReference type="PROSITE" id="PS51658"/>
    </source>
</evidence>
<dbReference type="PANTHER" id="PTHR15160:SF1">
    <property type="entry name" value="VON HIPPEL-LINDAU DISEASE TUMOR SUPPRESSOR"/>
    <property type="match status" value="1"/>
</dbReference>
<dbReference type="KEGG" id="pmf:P9303_06361"/>
<sequence length="194" mass="21552">MSVAGLALDASSRSPIVLLRDPSGRRQVPIWIDQAQAHNIMAGIQDSPIPRPLSHDLMVALLKAGNLQLERVIIHAIEDNTFQAVLKLRLKASEEEPEEEKTPEESTLLLEIDARPSDAIALAVRTKSSIWMLEEVVAEASIPVDAEADAEDQNEFRRFLDEVSPAALVRHLQTRESETDEPFNSPDPDPDHQE</sequence>
<accession>A2C7C8</accession>
<evidence type="ECO:0000313" key="4">
    <source>
        <dbReference type="Proteomes" id="UP000002274"/>
    </source>
</evidence>
<dbReference type="InterPro" id="IPR003729">
    <property type="entry name" value="Bi_nuclease_dom"/>
</dbReference>
<dbReference type="AlphaFoldDB" id="A2C7C8"/>